<evidence type="ECO:0000313" key="3">
    <source>
        <dbReference type="EMBL" id="ADA69765.1"/>
    </source>
</evidence>
<keyword evidence="1" id="KW-0812">Transmembrane</keyword>
<feature type="signal peptide" evidence="2">
    <location>
        <begin position="1"/>
        <end position="20"/>
    </location>
</feature>
<feature type="transmembrane region" description="Helical" evidence="1">
    <location>
        <begin position="85"/>
        <end position="112"/>
    </location>
</feature>
<sequence>MVMTGLLSGLILVLSSVATGVKGPHSLALVLGIQIVLVSLWSVASGGGLWGGLVLFLVFLGGLLIVVTYMVGLAPQVTLASGRALWIKVSAGSIMGLVSLICLSNGAGWGGLQPTAMYSGPSGGLYLFIVGYLLLALLCVVNLTEQSKGPLRLGCWLF</sequence>
<reference evidence="3" key="1">
    <citation type="journal article" date="2012" name="Mol. Phylogenet. Evol.">
        <title>Multiple rearrangements in mitochondrial genomes of Isopoda and phylogenetic implications.</title>
        <authorList>
            <person name="Kilpert F."/>
            <person name="Held C."/>
            <person name="Podsiadlowski L."/>
        </authorList>
    </citation>
    <scope>NUCLEOTIDE SEQUENCE</scope>
</reference>
<feature type="transmembrane region" description="Helical" evidence="1">
    <location>
        <begin position="48"/>
        <end position="73"/>
    </location>
</feature>
<geneLocation type="mitochondrion" evidence="3"/>
<feature type="transmembrane region" description="Helical" evidence="1">
    <location>
        <begin position="124"/>
        <end position="143"/>
    </location>
</feature>
<dbReference type="AlphaFoldDB" id="E3SX82"/>
<keyword evidence="1" id="KW-1133">Transmembrane helix</keyword>
<gene>
    <name evidence="3" type="primary">ND6</name>
</gene>
<dbReference type="EMBL" id="GU130253">
    <property type="protein sequence ID" value="ADA69765.1"/>
    <property type="molecule type" value="Genomic_DNA"/>
</dbReference>
<name>E3SX82_EURPU</name>
<proteinExistence type="predicted"/>
<keyword evidence="3" id="KW-0496">Mitochondrion</keyword>
<keyword evidence="1" id="KW-0472">Membrane</keyword>
<evidence type="ECO:0000256" key="1">
    <source>
        <dbReference type="SAM" id="Phobius"/>
    </source>
</evidence>
<keyword evidence="2" id="KW-0732">Signal</keyword>
<evidence type="ECO:0000256" key="2">
    <source>
        <dbReference type="SAM" id="SignalP"/>
    </source>
</evidence>
<feature type="chain" id="PRO_5003182004" evidence="2">
    <location>
        <begin position="21"/>
        <end position="158"/>
    </location>
</feature>
<accession>E3SX82</accession>
<organism evidence="3">
    <name type="scientific">Eurydice pulchra</name>
    <name type="common">Speckled sea louse</name>
    <dbReference type="NCBI Taxonomy" id="155694"/>
    <lineage>
        <taxon>Eukaryota</taxon>
        <taxon>Metazoa</taxon>
        <taxon>Ecdysozoa</taxon>
        <taxon>Arthropoda</taxon>
        <taxon>Crustacea</taxon>
        <taxon>Multicrustacea</taxon>
        <taxon>Malacostraca</taxon>
        <taxon>Eumalacostraca</taxon>
        <taxon>Peracarida</taxon>
        <taxon>Isopoda</taxon>
        <taxon>Cirolanidae</taxon>
        <taxon>Eurydice</taxon>
    </lineage>
</organism>
<protein>
    <submittedName>
        <fullName evidence="3">NADH dehydrogenase subunit 6</fullName>
    </submittedName>
</protein>